<dbReference type="Proteomes" id="UP000612055">
    <property type="component" value="Unassembled WGS sequence"/>
</dbReference>
<comment type="caution">
    <text evidence="2">The sequence shown here is derived from an EMBL/GenBank/DDBJ whole genome shotgun (WGS) entry which is preliminary data.</text>
</comment>
<evidence type="ECO:0000313" key="2">
    <source>
        <dbReference type="EMBL" id="KAG2498131.1"/>
    </source>
</evidence>
<evidence type="ECO:0000259" key="1">
    <source>
        <dbReference type="Pfam" id="PF12499"/>
    </source>
</evidence>
<sequence length="144" mass="15744">MGTDGFTEITFTLAPSKDVDYTLARPSWTLMFMVDPICVGMGPITSQLLINGANKTTPHFVTYTAPETRVYPWTECAALKLTNIELTPQQAAAGGSKIMLRFWPSGACKALQDFCGGYSSQDRTCVYAFGDNPCSVCPHQMLPF</sequence>
<gene>
    <name evidence="2" type="ORF">HYH03_003889</name>
</gene>
<accession>A0A836C2L0</accession>
<organism evidence="2 3">
    <name type="scientific">Edaphochlamys debaryana</name>
    <dbReference type="NCBI Taxonomy" id="47281"/>
    <lineage>
        <taxon>Eukaryota</taxon>
        <taxon>Viridiplantae</taxon>
        <taxon>Chlorophyta</taxon>
        <taxon>core chlorophytes</taxon>
        <taxon>Chlorophyceae</taxon>
        <taxon>CS clade</taxon>
        <taxon>Chlamydomonadales</taxon>
        <taxon>Chlamydomonadales incertae sedis</taxon>
        <taxon>Edaphochlamys</taxon>
    </lineage>
</organism>
<evidence type="ECO:0000313" key="3">
    <source>
        <dbReference type="Proteomes" id="UP000612055"/>
    </source>
</evidence>
<dbReference type="InterPro" id="IPR024616">
    <property type="entry name" value="Pherophorin"/>
</dbReference>
<name>A0A836C2L0_9CHLO</name>
<protein>
    <recommendedName>
        <fullName evidence="1">Pherophorin domain-containing protein</fullName>
    </recommendedName>
</protein>
<dbReference type="AlphaFoldDB" id="A0A836C2L0"/>
<keyword evidence="3" id="KW-1185">Reference proteome</keyword>
<dbReference type="Pfam" id="PF12499">
    <property type="entry name" value="DUF3707"/>
    <property type="match status" value="1"/>
</dbReference>
<proteinExistence type="predicted"/>
<dbReference type="OrthoDB" id="556416at2759"/>
<dbReference type="EMBL" id="JAEHOE010000011">
    <property type="protein sequence ID" value="KAG2498131.1"/>
    <property type="molecule type" value="Genomic_DNA"/>
</dbReference>
<feature type="domain" description="Pherophorin" evidence="1">
    <location>
        <begin position="32"/>
        <end position="138"/>
    </location>
</feature>
<reference evidence="2" key="1">
    <citation type="journal article" date="2020" name="bioRxiv">
        <title>Comparative genomics of Chlamydomonas.</title>
        <authorList>
            <person name="Craig R.J."/>
            <person name="Hasan A.R."/>
            <person name="Ness R.W."/>
            <person name="Keightley P.D."/>
        </authorList>
    </citation>
    <scope>NUCLEOTIDE SEQUENCE</scope>
    <source>
        <strain evidence="2">CCAP 11/70</strain>
    </source>
</reference>